<feature type="transmembrane region" description="Helical" evidence="1">
    <location>
        <begin position="88"/>
        <end position="113"/>
    </location>
</feature>
<keyword evidence="1" id="KW-0812">Transmembrane</keyword>
<feature type="transmembrane region" description="Helical" evidence="1">
    <location>
        <begin position="133"/>
        <end position="155"/>
    </location>
</feature>
<dbReference type="EMBL" id="JAUKPO010000024">
    <property type="protein sequence ID" value="MDO1450011.1"/>
    <property type="molecule type" value="Genomic_DNA"/>
</dbReference>
<feature type="transmembrane region" description="Helical" evidence="1">
    <location>
        <begin position="48"/>
        <end position="76"/>
    </location>
</feature>
<gene>
    <name evidence="2" type="ORF">Q0590_27270</name>
</gene>
<accession>A0ABT8REB0</accession>
<sequence>MTVFLLQWSVATLMTNASLSEMLDWHLSYSVDQVYTLLKAYGSQSREWYILIELTINTLTPFIYAFLFSFSIILICNKLRVKEQVSKSVFLLPFAALLADLSENICIILMLINYPYKLAMVAKAANIFTYSKWILLMANAALIVAGIVIVGFRYIRFKVAPKSVSQ</sequence>
<proteinExistence type="predicted"/>
<reference evidence="2" key="1">
    <citation type="submission" date="2023-07" db="EMBL/GenBank/DDBJ databases">
        <title>The genome sequence of Rhodocytophaga aerolata KACC 12507.</title>
        <authorList>
            <person name="Zhang X."/>
        </authorList>
    </citation>
    <scope>NUCLEOTIDE SEQUENCE</scope>
    <source>
        <strain evidence="2">KACC 12507</strain>
    </source>
</reference>
<evidence type="ECO:0000256" key="1">
    <source>
        <dbReference type="SAM" id="Phobius"/>
    </source>
</evidence>
<evidence type="ECO:0000313" key="2">
    <source>
        <dbReference type="EMBL" id="MDO1450011.1"/>
    </source>
</evidence>
<dbReference type="RefSeq" id="WP_302040812.1">
    <property type="nucleotide sequence ID" value="NZ_JAUKPO010000024.1"/>
</dbReference>
<evidence type="ECO:0000313" key="3">
    <source>
        <dbReference type="Proteomes" id="UP001168528"/>
    </source>
</evidence>
<keyword evidence="1" id="KW-0472">Membrane</keyword>
<keyword evidence="3" id="KW-1185">Reference proteome</keyword>
<comment type="caution">
    <text evidence="2">The sequence shown here is derived from an EMBL/GenBank/DDBJ whole genome shotgun (WGS) entry which is preliminary data.</text>
</comment>
<keyword evidence="1" id="KW-1133">Transmembrane helix</keyword>
<organism evidence="2 3">
    <name type="scientific">Rhodocytophaga aerolata</name>
    <dbReference type="NCBI Taxonomy" id="455078"/>
    <lineage>
        <taxon>Bacteria</taxon>
        <taxon>Pseudomonadati</taxon>
        <taxon>Bacteroidota</taxon>
        <taxon>Cytophagia</taxon>
        <taxon>Cytophagales</taxon>
        <taxon>Rhodocytophagaceae</taxon>
        <taxon>Rhodocytophaga</taxon>
    </lineage>
</organism>
<name>A0ABT8REB0_9BACT</name>
<dbReference type="Proteomes" id="UP001168528">
    <property type="component" value="Unassembled WGS sequence"/>
</dbReference>
<protein>
    <submittedName>
        <fullName evidence="2">Uncharacterized protein</fullName>
    </submittedName>
</protein>